<evidence type="ECO:0000313" key="10">
    <source>
        <dbReference type="EMBL" id="ORZ19170.1"/>
    </source>
</evidence>
<evidence type="ECO:0000256" key="4">
    <source>
        <dbReference type="ARBA" id="ARBA00016056"/>
    </source>
</evidence>
<evidence type="ECO:0000256" key="2">
    <source>
        <dbReference type="ARBA" id="ARBA00006370"/>
    </source>
</evidence>
<dbReference type="GeneID" id="33563282"/>
<dbReference type="Gene3D" id="2.60.40.770">
    <property type="match status" value="1"/>
</dbReference>
<feature type="signal peptide" evidence="8">
    <location>
        <begin position="1"/>
        <end position="19"/>
    </location>
</feature>
<dbReference type="Proteomes" id="UP000193648">
    <property type="component" value="Unassembled WGS sequence"/>
</dbReference>
<gene>
    <name evidence="10" type="ORF">BCR41DRAFT_321384</name>
</gene>
<sequence>MKSFITLISTVAAASITVAAPITTATDFTYCADNSTLKLSGLTFQPDPIVPGQKVCVTVDATLSQPITKGSTIEVAASIFGIQAYSFTMDLCKALSNVNVACPIAQGSSTVNKCITVPKWIPSFTIDIKAHAKNPDGTDIICIKA</sequence>
<dbReference type="InterPro" id="IPR014756">
    <property type="entry name" value="Ig_E-set"/>
</dbReference>
<accession>A0A1Y2GS28</accession>
<keyword evidence="5" id="KW-0813">Transport</keyword>
<dbReference type="InParanoid" id="A0A1Y2GS28"/>
<dbReference type="InterPro" id="IPR039670">
    <property type="entry name" value="NPC2-like"/>
</dbReference>
<feature type="domain" description="MD-2-related lipid-recognition" evidence="9">
    <location>
        <begin position="28"/>
        <end position="145"/>
    </location>
</feature>
<organism evidence="10 11">
    <name type="scientific">Lobosporangium transversale</name>
    <dbReference type="NCBI Taxonomy" id="64571"/>
    <lineage>
        <taxon>Eukaryota</taxon>
        <taxon>Fungi</taxon>
        <taxon>Fungi incertae sedis</taxon>
        <taxon>Mucoromycota</taxon>
        <taxon>Mortierellomycotina</taxon>
        <taxon>Mortierellomycetes</taxon>
        <taxon>Mortierellales</taxon>
        <taxon>Mortierellaceae</taxon>
        <taxon>Lobosporangium</taxon>
    </lineage>
</organism>
<dbReference type="Pfam" id="PF02221">
    <property type="entry name" value="E1_DerP2_DerF2"/>
    <property type="match status" value="1"/>
</dbReference>
<protein>
    <recommendedName>
        <fullName evidence="4">Phosphatidylglycerol/phosphatidylinositol transfer protein</fullName>
    </recommendedName>
</protein>
<comment type="similarity">
    <text evidence="2">Belongs to the NPC2 family.</text>
</comment>
<evidence type="ECO:0000256" key="3">
    <source>
        <dbReference type="ARBA" id="ARBA00011245"/>
    </source>
</evidence>
<dbReference type="SMART" id="SM00737">
    <property type="entry name" value="ML"/>
    <property type="match status" value="1"/>
</dbReference>
<dbReference type="PANTHER" id="PTHR11306">
    <property type="entry name" value="NIEMANN PICK TYPE C2 PROTEIN NPC2-RELATED"/>
    <property type="match status" value="1"/>
</dbReference>
<evidence type="ECO:0000256" key="6">
    <source>
        <dbReference type="ARBA" id="ARBA00022729"/>
    </source>
</evidence>
<keyword evidence="6 8" id="KW-0732">Signal</keyword>
<evidence type="ECO:0000256" key="8">
    <source>
        <dbReference type="SAM" id="SignalP"/>
    </source>
</evidence>
<evidence type="ECO:0000256" key="5">
    <source>
        <dbReference type="ARBA" id="ARBA00022448"/>
    </source>
</evidence>
<evidence type="ECO:0000313" key="11">
    <source>
        <dbReference type="Proteomes" id="UP000193648"/>
    </source>
</evidence>
<evidence type="ECO:0000256" key="1">
    <source>
        <dbReference type="ARBA" id="ARBA00002053"/>
    </source>
</evidence>
<feature type="non-terminal residue" evidence="10">
    <location>
        <position position="145"/>
    </location>
</feature>
<reference evidence="10 11" key="1">
    <citation type="submission" date="2016-07" db="EMBL/GenBank/DDBJ databases">
        <title>Pervasive Adenine N6-methylation of Active Genes in Fungi.</title>
        <authorList>
            <consortium name="DOE Joint Genome Institute"/>
            <person name="Mondo S.J."/>
            <person name="Dannebaum R.O."/>
            <person name="Kuo R.C."/>
            <person name="Labutti K."/>
            <person name="Haridas S."/>
            <person name="Kuo A."/>
            <person name="Salamov A."/>
            <person name="Ahrendt S.R."/>
            <person name="Lipzen A."/>
            <person name="Sullivan W."/>
            <person name="Andreopoulos W.B."/>
            <person name="Clum A."/>
            <person name="Lindquist E."/>
            <person name="Daum C."/>
            <person name="Ramamoorthy G.K."/>
            <person name="Gryganskyi A."/>
            <person name="Culley D."/>
            <person name="Magnuson J.K."/>
            <person name="James T.Y."/>
            <person name="O'Malley M.A."/>
            <person name="Stajich J.E."/>
            <person name="Spatafora J.W."/>
            <person name="Visel A."/>
            <person name="Grigoriev I.V."/>
        </authorList>
    </citation>
    <scope>NUCLEOTIDE SEQUENCE [LARGE SCALE GENOMIC DNA]</scope>
    <source>
        <strain evidence="10 11">NRRL 3116</strain>
    </source>
</reference>
<evidence type="ECO:0000256" key="7">
    <source>
        <dbReference type="ARBA" id="ARBA00023055"/>
    </source>
</evidence>
<dbReference type="AlphaFoldDB" id="A0A1Y2GS28"/>
<dbReference type="OrthoDB" id="2333638at2759"/>
<dbReference type="EMBL" id="MCFF01000014">
    <property type="protein sequence ID" value="ORZ19170.1"/>
    <property type="molecule type" value="Genomic_DNA"/>
</dbReference>
<dbReference type="PANTHER" id="PTHR11306:SF0">
    <property type="entry name" value="PHOSPHATIDYLGLYCEROL_PHOSPHATIDYLINOSITOL TRANSFER PROTEIN"/>
    <property type="match status" value="1"/>
</dbReference>
<comment type="function">
    <text evidence="1">Catalyzes the intermembrane transfer of phosphatidylglycerol and phosphatidylinositol.</text>
</comment>
<evidence type="ECO:0000259" key="9">
    <source>
        <dbReference type="SMART" id="SM00737"/>
    </source>
</evidence>
<proteinExistence type="inferred from homology"/>
<comment type="caution">
    <text evidence="10">The sequence shown here is derived from an EMBL/GenBank/DDBJ whole genome shotgun (WGS) entry which is preliminary data.</text>
</comment>
<name>A0A1Y2GS28_9FUNG</name>
<dbReference type="GO" id="GO:0032934">
    <property type="term" value="F:sterol binding"/>
    <property type="evidence" value="ECO:0007669"/>
    <property type="project" value="InterPro"/>
</dbReference>
<dbReference type="InterPro" id="IPR003172">
    <property type="entry name" value="ML_dom"/>
</dbReference>
<feature type="chain" id="PRO_5012734178" description="Phosphatidylglycerol/phosphatidylinositol transfer protein" evidence="8">
    <location>
        <begin position="20"/>
        <end position="145"/>
    </location>
</feature>
<keyword evidence="11" id="KW-1185">Reference proteome</keyword>
<comment type="subunit">
    <text evidence="3">Monomer.</text>
</comment>
<dbReference type="RefSeq" id="XP_021882338.1">
    <property type="nucleotide sequence ID" value="XM_022021438.1"/>
</dbReference>
<dbReference type="SUPFAM" id="SSF81296">
    <property type="entry name" value="E set domains"/>
    <property type="match status" value="1"/>
</dbReference>
<keyword evidence="7" id="KW-0445">Lipid transport</keyword>
<dbReference type="GO" id="GO:0015918">
    <property type="term" value="P:sterol transport"/>
    <property type="evidence" value="ECO:0007669"/>
    <property type="project" value="InterPro"/>
</dbReference>